<feature type="chain" id="PRO_5021706934" evidence="1">
    <location>
        <begin position="23"/>
        <end position="820"/>
    </location>
</feature>
<proteinExistence type="predicted"/>
<dbReference type="AlphaFoldDB" id="A0A517W4S9"/>
<evidence type="ECO:0000313" key="3">
    <source>
        <dbReference type="EMBL" id="QDU00256.1"/>
    </source>
</evidence>
<dbReference type="EMBL" id="CP037920">
    <property type="protein sequence ID" value="QDU00256.1"/>
    <property type="molecule type" value="Genomic_DNA"/>
</dbReference>
<evidence type="ECO:0000313" key="4">
    <source>
        <dbReference type="Proteomes" id="UP000318704"/>
    </source>
</evidence>
<dbReference type="InterPro" id="IPR022655">
    <property type="entry name" value="DUF1553"/>
</dbReference>
<dbReference type="SUPFAM" id="SSF49373">
    <property type="entry name" value="Invasin/intimin cell-adhesion fragments"/>
    <property type="match status" value="1"/>
</dbReference>
<evidence type="ECO:0000259" key="2">
    <source>
        <dbReference type="SMART" id="SM00635"/>
    </source>
</evidence>
<gene>
    <name evidence="3" type="ORF">V144x_57690</name>
</gene>
<dbReference type="SMART" id="SM00635">
    <property type="entry name" value="BID_2"/>
    <property type="match status" value="2"/>
</dbReference>
<feature type="domain" description="BIG2" evidence="2">
    <location>
        <begin position="227"/>
        <end position="322"/>
    </location>
</feature>
<dbReference type="KEGG" id="gaw:V144x_57690"/>
<dbReference type="InterPro" id="IPR003343">
    <property type="entry name" value="Big_2"/>
</dbReference>
<dbReference type="RefSeq" id="WP_144990454.1">
    <property type="nucleotide sequence ID" value="NZ_CP037920.1"/>
</dbReference>
<dbReference type="Pfam" id="PF07587">
    <property type="entry name" value="PSD1"/>
    <property type="match status" value="1"/>
</dbReference>
<feature type="signal peptide" evidence="1">
    <location>
        <begin position="1"/>
        <end position="22"/>
    </location>
</feature>
<sequence length="820" mass="92489" precursor="true">MKSLLYQCLGCMILLSALSAHAAEVRPKSASLSVHPEKVVLTGKRSRQQLLVSRIKNDQTVDRTRDVRFQSDQTNVIQVSTAGVIQPLSNGSATVTIFDGDQQIKVPVEVKEFDIQTLIDFERDVHPLFSRFHCNGGSCHGKQRGQGGFQLSMFAFDPEFDFNALTKESRGRRAFPLAPEQSLVLQKGAGKIPHGGGKRLLAGTPYFELMQQWITEGATRSVADAPKLVKISAQPTGRIMQPKTKQQMVVTAYYSDGSTRDVTDLAEYMSSDSVYVSVNEEGLVTAGSLMGEASIMARFMGNFASLSVTVPSKNSVPDSYYAKLPRHNFIDGLVWDKLKKYGLKPSEPVNDATFLRRVALDTIGRTPTAEEARAFLQDPSPKKRERLIDYYLEQPEFGDHWANKWADMLRPNPYRVGIKTVLNFDAWIRESFHQNKPLDQFTRELLTARGGTWHNGAVTLFRDRREPKELTTAVSQIFLGIRLSCAQCHHHPSEIWGQDDFYSFAAYFAKVGRKGRGISTPISGSEEIVFTANSGSVKHPLTNAVLEPRPLFGEVPEIKPDQDPREVLADWITSPQNHYFAEVSANRIWADLMGRGIVEPIDDFRESNPPSNAPLVKALGQYFRDQKFDQKKYIKAILSSYVYSLSSLPNETNVGDGRNYSRYYRQRLRAEVLLDSISELIGVPDSFVAMPANSTAKQLWTHRVSSVFLDSFGRPDPNQDPPCERTTETTVVQVLHMMNSRELYSRIQSSKGNCDKWAKSKMTPDQIMEELYLTAYSRYPTLEEKRLGRSLFEKEGANRQQVIEDLMWALLNTPEYLFKN</sequence>
<dbReference type="PANTHER" id="PTHR35889">
    <property type="entry name" value="CYCLOINULO-OLIGOSACCHARIDE FRUCTANOTRANSFERASE-RELATED"/>
    <property type="match status" value="1"/>
</dbReference>
<dbReference type="InterPro" id="IPR011444">
    <property type="entry name" value="DUF1549"/>
</dbReference>
<accession>A0A517W4S9</accession>
<dbReference type="PANTHER" id="PTHR35889:SF3">
    <property type="entry name" value="F-BOX DOMAIN-CONTAINING PROTEIN"/>
    <property type="match status" value="1"/>
</dbReference>
<keyword evidence="1" id="KW-0732">Signal</keyword>
<name>A0A517W4S9_9PLAN</name>
<feature type="domain" description="BIG2" evidence="2">
    <location>
        <begin position="28"/>
        <end position="109"/>
    </location>
</feature>
<protein>
    <submittedName>
        <fullName evidence="3">Bacterial Ig-like domain (Group 2)</fullName>
    </submittedName>
</protein>
<evidence type="ECO:0000256" key="1">
    <source>
        <dbReference type="SAM" id="SignalP"/>
    </source>
</evidence>
<reference evidence="3 4" key="1">
    <citation type="submission" date="2019-03" db="EMBL/GenBank/DDBJ databases">
        <title>Deep-cultivation of Planctomycetes and their phenomic and genomic characterization uncovers novel biology.</title>
        <authorList>
            <person name="Wiegand S."/>
            <person name="Jogler M."/>
            <person name="Boedeker C."/>
            <person name="Pinto D."/>
            <person name="Vollmers J."/>
            <person name="Rivas-Marin E."/>
            <person name="Kohn T."/>
            <person name="Peeters S.H."/>
            <person name="Heuer A."/>
            <person name="Rast P."/>
            <person name="Oberbeckmann S."/>
            <person name="Bunk B."/>
            <person name="Jeske O."/>
            <person name="Meyerdierks A."/>
            <person name="Storesund J.E."/>
            <person name="Kallscheuer N."/>
            <person name="Luecker S."/>
            <person name="Lage O.M."/>
            <person name="Pohl T."/>
            <person name="Merkel B.J."/>
            <person name="Hornburger P."/>
            <person name="Mueller R.-W."/>
            <person name="Bruemmer F."/>
            <person name="Labrenz M."/>
            <person name="Spormann A.M."/>
            <person name="Op den Camp H."/>
            <person name="Overmann J."/>
            <person name="Amann R."/>
            <person name="Jetten M.S.M."/>
            <person name="Mascher T."/>
            <person name="Medema M.H."/>
            <person name="Devos D.P."/>
            <person name="Kaster A.-K."/>
            <person name="Ovreas L."/>
            <person name="Rohde M."/>
            <person name="Galperin M.Y."/>
            <person name="Jogler C."/>
        </authorList>
    </citation>
    <scope>NUCLEOTIDE SEQUENCE [LARGE SCALE GENOMIC DNA]</scope>
    <source>
        <strain evidence="3 4">V144</strain>
    </source>
</reference>
<dbReference type="Pfam" id="PF07583">
    <property type="entry name" value="PSCyt2"/>
    <property type="match status" value="1"/>
</dbReference>
<organism evidence="3 4">
    <name type="scientific">Gimesia aquarii</name>
    <dbReference type="NCBI Taxonomy" id="2527964"/>
    <lineage>
        <taxon>Bacteria</taxon>
        <taxon>Pseudomonadati</taxon>
        <taxon>Planctomycetota</taxon>
        <taxon>Planctomycetia</taxon>
        <taxon>Planctomycetales</taxon>
        <taxon>Planctomycetaceae</taxon>
        <taxon>Gimesia</taxon>
    </lineage>
</organism>
<dbReference type="Proteomes" id="UP000318704">
    <property type="component" value="Chromosome"/>
</dbReference>
<dbReference type="Gene3D" id="2.60.40.1080">
    <property type="match status" value="2"/>
</dbReference>
<dbReference type="InterPro" id="IPR008964">
    <property type="entry name" value="Invasin/intimin_cell_adhesion"/>
</dbReference>